<feature type="domain" description="AB hydrolase-1" evidence="1">
    <location>
        <begin position="26"/>
        <end position="272"/>
    </location>
</feature>
<dbReference type="PANTHER" id="PTHR43433">
    <property type="entry name" value="HYDROLASE, ALPHA/BETA FOLD FAMILY PROTEIN"/>
    <property type="match status" value="1"/>
</dbReference>
<proteinExistence type="predicted"/>
<dbReference type="InterPro" id="IPR050471">
    <property type="entry name" value="AB_hydrolase"/>
</dbReference>
<dbReference type="Gene3D" id="3.40.50.1820">
    <property type="entry name" value="alpha/beta hydrolase"/>
    <property type="match status" value="1"/>
</dbReference>
<protein>
    <submittedName>
        <fullName evidence="2">Pimeloyl-ACP methyl ester carboxylesterase</fullName>
    </submittedName>
</protein>
<dbReference type="Proteomes" id="UP000199632">
    <property type="component" value="Unassembled WGS sequence"/>
</dbReference>
<dbReference type="SUPFAM" id="SSF53474">
    <property type="entry name" value="alpha/beta-Hydrolases"/>
    <property type="match status" value="1"/>
</dbReference>
<dbReference type="PANTHER" id="PTHR43433:SF5">
    <property type="entry name" value="AB HYDROLASE-1 DOMAIN-CONTAINING PROTEIN"/>
    <property type="match status" value="1"/>
</dbReference>
<accession>A0A1H3TYE6</accession>
<evidence type="ECO:0000313" key="2">
    <source>
        <dbReference type="EMBL" id="SDZ55112.1"/>
    </source>
</evidence>
<dbReference type="Pfam" id="PF00561">
    <property type="entry name" value="Abhydrolase_1"/>
    <property type="match status" value="1"/>
</dbReference>
<reference evidence="3" key="1">
    <citation type="submission" date="2016-10" db="EMBL/GenBank/DDBJ databases">
        <authorList>
            <person name="Varghese N."/>
            <person name="Submissions S."/>
        </authorList>
    </citation>
    <scope>NUCLEOTIDE SEQUENCE [LARGE SCALE GENOMIC DNA]</scope>
    <source>
        <strain evidence="3">DSM 44718</strain>
    </source>
</reference>
<name>A0A1H3TYE6_9ACTN</name>
<dbReference type="RefSeq" id="WP_090800423.1">
    <property type="nucleotide sequence ID" value="NZ_BOND01000024.1"/>
</dbReference>
<sequence>MTEERFADVGRGITLCYTETGDPGGPPLVLVAGLGMQLLSWPTGFRDLLAERGYRVIAFDNRDVGRSTHADYRPPPLTAILRGRIPPDAYHLGDLARDTAGLLDALELPSAHLVGASMGGMIAQTVAVQFPSRVRTLTSIMSTTGARKVGRPALSTWALLAGRPPRTRAEAAARAVRIFRHIGSHGFPFDGDAVGARAGEAWDRDRSSAGTGRQLAAIYASGDRTRELREVRVPTLVVHGDRDRMVHPSGGRVTHETIPGSRLVVIPGLGHDLPVGAWPRLAQLIAGHAQDRPADVPA</sequence>
<dbReference type="AlphaFoldDB" id="A0A1H3TYE6"/>
<dbReference type="GO" id="GO:0004806">
    <property type="term" value="F:triacylglycerol lipase activity"/>
    <property type="evidence" value="ECO:0007669"/>
    <property type="project" value="TreeGrafter"/>
</dbReference>
<dbReference type="EMBL" id="FNQB01000003">
    <property type="protein sequence ID" value="SDZ55112.1"/>
    <property type="molecule type" value="Genomic_DNA"/>
</dbReference>
<organism evidence="2 3">
    <name type="scientific">Asanoa ishikariensis</name>
    <dbReference type="NCBI Taxonomy" id="137265"/>
    <lineage>
        <taxon>Bacteria</taxon>
        <taxon>Bacillati</taxon>
        <taxon>Actinomycetota</taxon>
        <taxon>Actinomycetes</taxon>
        <taxon>Micromonosporales</taxon>
        <taxon>Micromonosporaceae</taxon>
        <taxon>Asanoa</taxon>
    </lineage>
</organism>
<evidence type="ECO:0000313" key="3">
    <source>
        <dbReference type="Proteomes" id="UP000199632"/>
    </source>
</evidence>
<dbReference type="GO" id="GO:0046503">
    <property type="term" value="P:glycerolipid catabolic process"/>
    <property type="evidence" value="ECO:0007669"/>
    <property type="project" value="TreeGrafter"/>
</dbReference>
<dbReference type="InterPro" id="IPR029058">
    <property type="entry name" value="AB_hydrolase_fold"/>
</dbReference>
<dbReference type="InterPro" id="IPR000073">
    <property type="entry name" value="AB_hydrolase_1"/>
</dbReference>
<dbReference type="OrthoDB" id="8957634at2"/>
<keyword evidence="3" id="KW-1185">Reference proteome</keyword>
<dbReference type="STRING" id="137265.SAMN05421684_6583"/>
<evidence type="ECO:0000259" key="1">
    <source>
        <dbReference type="Pfam" id="PF00561"/>
    </source>
</evidence>
<gene>
    <name evidence="2" type="ORF">SAMN05421684_6583</name>
</gene>